<evidence type="ECO:0000256" key="8">
    <source>
        <dbReference type="SAM" id="Phobius"/>
    </source>
</evidence>
<dbReference type="STRING" id="331117.A1DBR1"/>
<feature type="transmembrane region" description="Helical" evidence="8">
    <location>
        <begin position="164"/>
        <end position="184"/>
    </location>
</feature>
<dbReference type="EMBL" id="DS027694">
    <property type="protein sequence ID" value="EAW20301.1"/>
    <property type="molecule type" value="Genomic_DNA"/>
</dbReference>
<dbReference type="VEuPathDB" id="FungiDB:NFIA_099350"/>
<dbReference type="GO" id="GO:0005524">
    <property type="term" value="F:ATP binding"/>
    <property type="evidence" value="ECO:0007669"/>
    <property type="project" value="UniProtKB-KW"/>
</dbReference>
<dbReference type="RefSeq" id="XP_001262198.1">
    <property type="nucleotide sequence ID" value="XM_001262197.1"/>
</dbReference>
<feature type="transmembrane region" description="Helical" evidence="8">
    <location>
        <begin position="344"/>
        <end position="368"/>
    </location>
</feature>
<dbReference type="InterPro" id="IPR027417">
    <property type="entry name" value="P-loop_NTPase"/>
</dbReference>
<dbReference type="KEGG" id="nfi:NFIA_099350"/>
<dbReference type="GeneID" id="4588404"/>
<protein>
    <submittedName>
        <fullName evidence="11">ABC transporter, putative</fullName>
    </submittedName>
</protein>
<feature type="transmembrane region" description="Helical" evidence="8">
    <location>
        <begin position="943"/>
        <end position="963"/>
    </location>
</feature>
<feature type="transmembrane region" description="Helical" evidence="8">
    <location>
        <begin position="721"/>
        <end position="741"/>
    </location>
</feature>
<dbReference type="GO" id="GO:0016020">
    <property type="term" value="C:membrane"/>
    <property type="evidence" value="ECO:0007669"/>
    <property type="project" value="UniProtKB-SubCell"/>
</dbReference>
<feature type="domain" description="ABC transmembrane type-1" evidence="10">
    <location>
        <begin position="721"/>
        <end position="998"/>
    </location>
</feature>
<dbReference type="OMA" id="DINIAHV"/>
<dbReference type="PANTHER" id="PTHR24223">
    <property type="entry name" value="ATP-BINDING CASSETTE SUB-FAMILY C"/>
    <property type="match status" value="1"/>
</dbReference>
<feature type="transmembrane region" description="Helical" evidence="8">
    <location>
        <begin position="380"/>
        <end position="402"/>
    </location>
</feature>
<dbReference type="InterPro" id="IPR017871">
    <property type="entry name" value="ABC_transporter-like_CS"/>
</dbReference>
<dbReference type="HOGENOM" id="CLU_000604_27_5_1"/>
<dbReference type="SUPFAM" id="SSF52540">
    <property type="entry name" value="P-loop containing nucleoside triphosphate hydrolases"/>
    <property type="match status" value="2"/>
</dbReference>
<keyword evidence="4" id="KW-0547">Nucleotide-binding</keyword>
<keyword evidence="6 8" id="KW-1133">Transmembrane helix</keyword>
<dbReference type="eggNOG" id="KOG0054">
    <property type="taxonomic scope" value="Eukaryota"/>
</dbReference>
<dbReference type="InterPro" id="IPR003439">
    <property type="entry name" value="ABC_transporter-like_ATP-bd"/>
</dbReference>
<organism evidence="11 12">
    <name type="scientific">Neosartorya fischeri (strain ATCC 1020 / DSM 3700 / CBS 544.65 / FGSC A1164 / JCM 1740 / NRRL 181 / WB 181)</name>
    <name type="common">Aspergillus fischerianus</name>
    <dbReference type="NCBI Taxonomy" id="331117"/>
    <lineage>
        <taxon>Eukaryota</taxon>
        <taxon>Fungi</taxon>
        <taxon>Dikarya</taxon>
        <taxon>Ascomycota</taxon>
        <taxon>Pezizomycotina</taxon>
        <taxon>Eurotiomycetes</taxon>
        <taxon>Eurotiomycetidae</taxon>
        <taxon>Eurotiales</taxon>
        <taxon>Aspergillaceae</taxon>
        <taxon>Aspergillus</taxon>
        <taxon>Aspergillus subgen. Fumigati</taxon>
    </lineage>
</organism>
<name>A1DBR1_NEOFI</name>
<dbReference type="InterPro" id="IPR044746">
    <property type="entry name" value="ABCC_6TM_D1"/>
</dbReference>
<keyword evidence="3 8" id="KW-0812">Transmembrane</keyword>
<sequence>MPSKIARHADTSRPVLLRCCMHLALLVLECCTNGGPAFGDLNKHQPPEELYGVLSRLLFIWINPILLRGYKSILVNRDLPTLSQDMKPEFTRKAILQAWSQRAKPETKKSLPIALMECLWRPFLGAGFPRLLLIVFRYSQPILIKECIRYVAAYHAGAESNHGFWLVLAAVFIYVCLALSTAMYQHRLNRLKLMTRSALIGLIHDKIMKSPSNAYDNGEATTLMSTDVETLDGIAEMIHETWAQVIEVLIGTRLLVGQVGWIWPLPLFLIYLCSYTSRFVAKHLQPRQKAWSDATQSRIAATSSMLSTMKVVKMLGLQHNFTRRIQELREAELGAASKLGWMMVFYNASANALGIFSPAITLVIYAAISVARGDNLDTETAFTTVAILSMVTHPANMLMTIVPRAVTAFSGFERIQSFLLRESLQAHRGTLLKGSTAIQIRQLRIGYKPLVLEDINTEVAAGSLAIISGPTGSGKSTLLRAILGEVLPVQGLISLSTRQIAYCAQKPWLPNGTIKEVIHGATEIYSANDPDNEKWYHEVTAMCCLTHDFKSFPQGDLTRIGSGGLNLSGGQRQRVALARALFARYDILLLDDTFSELDGETEKIIFDNLFGATGLTRRLRTTVVLVSNSSQYFHAANHIVVLGDHRIIDQGNSQDIKTKAATIAKFSSSHHTKDNAVLSANFDELSAKWRAKDETETDLARQTGDPALYGYYFSSIDFTNIFFLITSTVSYAFFVTIPQYWLRLWTELGGRNTPFYVGGFLFLSTLSWISTSAQMWSILSRLAPQAGLRLHHRLLHIVTSAPLLYFSKTDNGSILNRFSQDIQHIDKQLPSALQTVLTQIFKLLMQIILLYMAEKWLAVSLPACMLLVYVIQKVYLRTSRQLRFLELESRAGVFLSFLECIEGLETIRSFGWSRAAIRDNIQSIDNSQRPEFLRLCLQRWLNLVLDLLGAAVATSVVAFAVAFRGHVSGGQVGIALNVMLVANSTLLKLVENWTTLETSLGAIARLKKLDERTAVEGGGTCNFEPPENWPSRGHINIKNVTAFYEPGSVALQNLSLNVTAGQKLIVCGRTGSGKSTLLLSLLRLLEVQSGQIELDGMDIRQVRLDLLRRRCFVSVSQDPLLLPNETLRFNLEPDELMPDDALVDALNRAGLWSHFLEGQMHSGGDPTTVLEISGSGEHAILDQKLSIFPKLSIGQCQLLALCRALVKTNSLQRSGVKPVVLLDEVTSSLDEVTGSTVHRIIDDEFTEKGHTVIIVAHRLGTLEKHMKAGRDAVTMMADGRLEEVIDDLGPSTFQRFRQMGQRFTGAS</sequence>
<dbReference type="Pfam" id="PF00664">
    <property type="entry name" value="ABC_membrane"/>
    <property type="match status" value="2"/>
</dbReference>
<dbReference type="SUPFAM" id="SSF90123">
    <property type="entry name" value="ABC transporter transmembrane region"/>
    <property type="match status" value="2"/>
</dbReference>
<dbReference type="InterPro" id="IPR050173">
    <property type="entry name" value="ABC_transporter_C-like"/>
</dbReference>
<dbReference type="InterPro" id="IPR036640">
    <property type="entry name" value="ABC1_TM_sf"/>
</dbReference>
<feature type="transmembrane region" description="Helical" evidence="8">
    <location>
        <begin position="261"/>
        <end position="281"/>
    </location>
</feature>
<reference evidence="12" key="1">
    <citation type="journal article" date="2008" name="PLoS Genet.">
        <title>Genomic islands in the pathogenic filamentous fungus Aspergillus fumigatus.</title>
        <authorList>
            <person name="Fedorova N.D."/>
            <person name="Khaldi N."/>
            <person name="Joardar V.S."/>
            <person name="Maiti R."/>
            <person name="Amedeo P."/>
            <person name="Anderson M.J."/>
            <person name="Crabtree J."/>
            <person name="Silva J.C."/>
            <person name="Badger J.H."/>
            <person name="Albarraq A."/>
            <person name="Angiuoli S."/>
            <person name="Bussey H."/>
            <person name="Bowyer P."/>
            <person name="Cotty P.J."/>
            <person name="Dyer P.S."/>
            <person name="Egan A."/>
            <person name="Galens K."/>
            <person name="Fraser-Liggett C.M."/>
            <person name="Haas B.J."/>
            <person name="Inman J.M."/>
            <person name="Kent R."/>
            <person name="Lemieux S."/>
            <person name="Malavazi I."/>
            <person name="Orvis J."/>
            <person name="Roemer T."/>
            <person name="Ronning C.M."/>
            <person name="Sundaram J.P."/>
            <person name="Sutton G."/>
            <person name="Turner G."/>
            <person name="Venter J.C."/>
            <person name="White O.R."/>
            <person name="Whitty B.R."/>
            <person name="Youngman P."/>
            <person name="Wolfe K.H."/>
            <person name="Goldman G.H."/>
            <person name="Wortman J.R."/>
            <person name="Jiang B."/>
            <person name="Denning D.W."/>
            <person name="Nierman W.C."/>
        </authorList>
    </citation>
    <scope>NUCLEOTIDE SEQUENCE [LARGE SCALE GENOMIC DNA]</scope>
    <source>
        <strain evidence="12">ATCC 1020 / DSM 3700 / CBS 544.65 / FGSC A1164 / JCM 1740 / NRRL 181 / WB 181</strain>
    </source>
</reference>
<dbReference type="PROSITE" id="PS00211">
    <property type="entry name" value="ABC_TRANSPORTER_1"/>
    <property type="match status" value="1"/>
</dbReference>
<evidence type="ECO:0000259" key="9">
    <source>
        <dbReference type="PROSITE" id="PS50893"/>
    </source>
</evidence>
<dbReference type="PROSITE" id="PS50929">
    <property type="entry name" value="ABC_TM1F"/>
    <property type="match status" value="2"/>
</dbReference>
<evidence type="ECO:0000259" key="10">
    <source>
        <dbReference type="PROSITE" id="PS50929"/>
    </source>
</evidence>
<dbReference type="Proteomes" id="UP000006702">
    <property type="component" value="Unassembled WGS sequence"/>
</dbReference>
<gene>
    <name evidence="11" type="ORF">NFIA_099350</name>
</gene>
<accession>A1DBR1</accession>
<keyword evidence="2" id="KW-0813">Transport</keyword>
<evidence type="ECO:0000256" key="2">
    <source>
        <dbReference type="ARBA" id="ARBA00022448"/>
    </source>
</evidence>
<comment type="subcellular location">
    <subcellularLocation>
        <location evidence="1">Membrane</location>
        <topology evidence="1">Multi-pass membrane protein</topology>
    </subcellularLocation>
</comment>
<dbReference type="PANTHER" id="PTHR24223:SF345">
    <property type="entry name" value="ABC MULTIDRUG TRANSPORTER (EUROFUNG)"/>
    <property type="match status" value="1"/>
</dbReference>
<evidence type="ECO:0000313" key="12">
    <source>
        <dbReference type="Proteomes" id="UP000006702"/>
    </source>
</evidence>
<evidence type="ECO:0000256" key="5">
    <source>
        <dbReference type="ARBA" id="ARBA00022840"/>
    </source>
</evidence>
<evidence type="ECO:0000256" key="6">
    <source>
        <dbReference type="ARBA" id="ARBA00022989"/>
    </source>
</evidence>
<evidence type="ECO:0000256" key="7">
    <source>
        <dbReference type="ARBA" id="ARBA00023136"/>
    </source>
</evidence>
<feature type="domain" description="ABC transmembrane type-1" evidence="10">
    <location>
        <begin position="131"/>
        <end position="407"/>
    </location>
</feature>
<feature type="domain" description="ABC transporter" evidence="9">
    <location>
        <begin position="432"/>
        <end position="669"/>
    </location>
</feature>
<dbReference type="InterPro" id="IPR044726">
    <property type="entry name" value="ABCC_6TM_D2"/>
</dbReference>
<dbReference type="Pfam" id="PF00005">
    <property type="entry name" value="ABC_tran"/>
    <property type="match status" value="2"/>
</dbReference>
<dbReference type="CDD" id="cd18579">
    <property type="entry name" value="ABC_6TM_ABCC_D1"/>
    <property type="match status" value="1"/>
</dbReference>
<dbReference type="InterPro" id="IPR003593">
    <property type="entry name" value="AAA+_ATPase"/>
</dbReference>
<dbReference type="PROSITE" id="PS50893">
    <property type="entry name" value="ABC_TRANSPORTER_2"/>
    <property type="match status" value="2"/>
</dbReference>
<dbReference type="InterPro" id="IPR011527">
    <property type="entry name" value="ABC1_TM_dom"/>
</dbReference>
<keyword evidence="5" id="KW-0067">ATP-binding</keyword>
<dbReference type="CDD" id="cd18580">
    <property type="entry name" value="ABC_6TM_ABCC_D2"/>
    <property type="match status" value="1"/>
</dbReference>
<dbReference type="FunFam" id="1.20.1560.10:FF:000066">
    <property type="entry name" value="ABC multidrug transporter (Eurofung)"/>
    <property type="match status" value="1"/>
</dbReference>
<proteinExistence type="predicted"/>
<evidence type="ECO:0000256" key="3">
    <source>
        <dbReference type="ARBA" id="ARBA00022692"/>
    </source>
</evidence>
<feature type="transmembrane region" description="Helical" evidence="8">
    <location>
        <begin position="753"/>
        <end position="771"/>
    </location>
</feature>
<dbReference type="SMART" id="SM00382">
    <property type="entry name" value="AAA"/>
    <property type="match status" value="2"/>
</dbReference>
<feature type="domain" description="ABC transporter" evidence="9">
    <location>
        <begin position="1035"/>
        <end position="1303"/>
    </location>
</feature>
<keyword evidence="7 8" id="KW-0472">Membrane</keyword>
<dbReference type="Gene3D" id="3.40.50.300">
    <property type="entry name" value="P-loop containing nucleotide triphosphate hydrolases"/>
    <property type="match status" value="2"/>
</dbReference>
<evidence type="ECO:0000256" key="1">
    <source>
        <dbReference type="ARBA" id="ARBA00004141"/>
    </source>
</evidence>
<dbReference type="GO" id="GO:0016887">
    <property type="term" value="F:ATP hydrolysis activity"/>
    <property type="evidence" value="ECO:0007669"/>
    <property type="project" value="InterPro"/>
</dbReference>
<evidence type="ECO:0000313" key="11">
    <source>
        <dbReference type="EMBL" id="EAW20301.1"/>
    </source>
</evidence>
<dbReference type="Gene3D" id="1.20.1560.10">
    <property type="entry name" value="ABC transporter type 1, transmembrane domain"/>
    <property type="match status" value="2"/>
</dbReference>
<dbReference type="GO" id="GO:0140359">
    <property type="term" value="F:ABC-type transporter activity"/>
    <property type="evidence" value="ECO:0007669"/>
    <property type="project" value="InterPro"/>
</dbReference>
<evidence type="ECO:0000256" key="4">
    <source>
        <dbReference type="ARBA" id="ARBA00022741"/>
    </source>
</evidence>
<dbReference type="OrthoDB" id="4139357at2759"/>
<keyword evidence="12" id="KW-1185">Reference proteome</keyword>